<dbReference type="Gene3D" id="2.60.40.1730">
    <property type="entry name" value="tricorn interacting facor f3 domain"/>
    <property type="match status" value="1"/>
</dbReference>
<dbReference type="Pfam" id="PF11940">
    <property type="entry name" value="DUF3458"/>
    <property type="match status" value="1"/>
</dbReference>
<comment type="catalytic activity">
    <reaction evidence="1">
        <text>Release of an N-terminal amino acid, Xaa-|-Yaa- from a peptide, amide or arylamide. Xaa is preferably Ala, but may be most amino acids including Pro (slow action). When a terminal hydrophobic residue is followed by a prolyl residue, the two may be released as an intact Xaa-Pro dipeptide.</text>
        <dbReference type="EC" id="3.4.11.2"/>
    </reaction>
</comment>
<evidence type="ECO:0000256" key="5">
    <source>
        <dbReference type="ARBA" id="ARBA00015611"/>
    </source>
</evidence>
<keyword evidence="18" id="KW-1185">Reference proteome</keyword>
<keyword evidence="8" id="KW-0479">Metal-binding</keyword>
<accession>A0ABX2JLS1</accession>
<proteinExistence type="inferred from homology"/>
<feature type="domain" description="Peptidase M1 alanyl aminopeptidase C-terminal" evidence="15">
    <location>
        <begin position="556"/>
        <end position="871"/>
    </location>
</feature>
<dbReference type="SUPFAM" id="SSF63737">
    <property type="entry name" value="Leukotriene A4 hydrolase N-terminal domain"/>
    <property type="match status" value="1"/>
</dbReference>
<comment type="cofactor">
    <cofactor evidence="2">
        <name>Zn(2+)</name>
        <dbReference type="ChEBI" id="CHEBI:29105"/>
    </cofactor>
</comment>
<evidence type="ECO:0000256" key="2">
    <source>
        <dbReference type="ARBA" id="ARBA00001947"/>
    </source>
</evidence>
<evidence type="ECO:0000259" key="14">
    <source>
        <dbReference type="Pfam" id="PF11940"/>
    </source>
</evidence>
<dbReference type="Gene3D" id="3.30.2010.30">
    <property type="match status" value="1"/>
</dbReference>
<dbReference type="Pfam" id="PF01433">
    <property type="entry name" value="Peptidase_M1"/>
    <property type="match status" value="1"/>
</dbReference>
<keyword evidence="9 17" id="KW-0378">Hydrolase</keyword>
<feature type="domain" description="Peptidase M1 alanyl aminopeptidase Ig-like fold" evidence="14">
    <location>
        <begin position="457"/>
        <end position="551"/>
    </location>
</feature>
<dbReference type="SUPFAM" id="SSF55486">
    <property type="entry name" value="Metalloproteases ('zincins'), catalytic domain"/>
    <property type="match status" value="1"/>
</dbReference>
<evidence type="ECO:0000259" key="15">
    <source>
        <dbReference type="Pfam" id="PF17432"/>
    </source>
</evidence>
<dbReference type="InterPro" id="IPR014782">
    <property type="entry name" value="Peptidase_M1_dom"/>
</dbReference>
<dbReference type="Proteomes" id="UP000621447">
    <property type="component" value="Unassembled WGS sequence"/>
</dbReference>
<evidence type="ECO:0000256" key="8">
    <source>
        <dbReference type="ARBA" id="ARBA00022723"/>
    </source>
</evidence>
<comment type="caution">
    <text evidence="17">The sequence shown here is derived from an EMBL/GenBank/DDBJ whole genome shotgun (WGS) entry which is preliminary data.</text>
</comment>
<evidence type="ECO:0000259" key="13">
    <source>
        <dbReference type="Pfam" id="PF01433"/>
    </source>
</evidence>
<evidence type="ECO:0000256" key="10">
    <source>
        <dbReference type="ARBA" id="ARBA00022833"/>
    </source>
</evidence>
<dbReference type="InterPro" id="IPR035414">
    <property type="entry name" value="Peptidase_M1_pepN_Ig-like"/>
</dbReference>
<dbReference type="InterPro" id="IPR012779">
    <property type="entry name" value="Peptidase_M1_pepN"/>
</dbReference>
<feature type="domain" description="Peptidase M1 membrane alanine aminopeptidase" evidence="13">
    <location>
        <begin position="239"/>
        <end position="449"/>
    </location>
</feature>
<dbReference type="Gene3D" id="2.60.40.1840">
    <property type="match status" value="1"/>
</dbReference>
<gene>
    <name evidence="17" type="primary">pepN</name>
    <name evidence="17" type="ORF">HRV97_09375</name>
</gene>
<keyword evidence="10" id="KW-0862">Zinc</keyword>
<evidence type="ECO:0000313" key="18">
    <source>
        <dbReference type="Proteomes" id="UP000621447"/>
    </source>
</evidence>
<dbReference type="PANTHER" id="PTHR46322">
    <property type="entry name" value="PUROMYCIN-SENSITIVE AMINOPEPTIDASE"/>
    <property type="match status" value="1"/>
</dbReference>
<dbReference type="NCBIfam" id="TIGR02414">
    <property type="entry name" value="pepN_proteo"/>
    <property type="match status" value="1"/>
</dbReference>
<comment type="similarity">
    <text evidence="3">Belongs to the peptidase M1 family.</text>
</comment>
<organism evidence="17 18">
    <name type="scientific">Sphingomonas hominis</name>
    <dbReference type="NCBI Taxonomy" id="2741495"/>
    <lineage>
        <taxon>Bacteria</taxon>
        <taxon>Pseudomonadati</taxon>
        <taxon>Pseudomonadota</taxon>
        <taxon>Alphaproteobacteria</taxon>
        <taxon>Sphingomonadales</taxon>
        <taxon>Sphingomonadaceae</taxon>
        <taxon>Sphingomonas</taxon>
    </lineage>
</organism>
<evidence type="ECO:0000256" key="4">
    <source>
        <dbReference type="ARBA" id="ARBA00012564"/>
    </source>
</evidence>
<dbReference type="Gene3D" id="1.10.390.10">
    <property type="entry name" value="Neutral Protease Domain 2"/>
    <property type="match status" value="1"/>
</dbReference>
<dbReference type="Pfam" id="PF17900">
    <property type="entry name" value="Peptidase_M1_N"/>
    <property type="match status" value="1"/>
</dbReference>
<dbReference type="InterPro" id="IPR045357">
    <property type="entry name" value="Aminopeptidase_N-like_N"/>
</dbReference>
<dbReference type="Pfam" id="PF17432">
    <property type="entry name" value="DUF3458_C"/>
    <property type="match status" value="1"/>
</dbReference>
<dbReference type="RefSeq" id="WP_174194000.1">
    <property type="nucleotide sequence ID" value="NZ_JABULH010000003.1"/>
</dbReference>
<evidence type="ECO:0000313" key="17">
    <source>
        <dbReference type="EMBL" id="NTS65372.1"/>
    </source>
</evidence>
<evidence type="ECO:0000256" key="7">
    <source>
        <dbReference type="ARBA" id="ARBA00022670"/>
    </source>
</evidence>
<dbReference type="InterPro" id="IPR024601">
    <property type="entry name" value="Peptidase_M1_pepN_C"/>
</dbReference>
<dbReference type="PANTHER" id="PTHR46322:SF1">
    <property type="entry name" value="PUROMYCIN-SENSITIVE AMINOPEPTIDASE"/>
    <property type="match status" value="1"/>
</dbReference>
<dbReference type="Gene3D" id="1.25.50.10">
    <property type="entry name" value="Peptidase M1, alanyl aminopeptidase, C-terminal domain"/>
    <property type="match status" value="1"/>
</dbReference>
<feature type="domain" description="Aminopeptidase N-like N-terminal" evidence="16">
    <location>
        <begin position="94"/>
        <end position="199"/>
    </location>
</feature>
<sequence length="872" mass="95504">MLDALNTAAPATSTIATPTIFRREDYTAPAWTVPETALDFALDPAATRVRARLSVERSGAHDLPLVLDGAGQKLLSVTVDGIAVNDWRIEGEQLILPLPGDAHLVETEVEIAPERNTQLMGLYASGGNLCTQCEAEGFRRITYFPDRPDVLSTYTVRMSADKARFPVLLANGDPVAQGDNDDGTHWAEWHDPYPKPSYLFALVAGDLAVNRGSFTTRSGRTVELGIWVREADLAKTHHALHALKLSMAWDERVYGREYDLDVFNIVAVDDFNFGAMENKGLNIFNSRYILADPDTATDYDYDAIAAVVAHEYFHNWSGNRITCRDWFQLSLKEGFTVYRDQGFSADQGSAAVKRIEDVRGLRAGQFPEDASALAHPVRPESYLEISNFYTATIYNKGAELIRMMATMLGEQRFRAATDLYFDRYDGTAATCEDFVTCMEEAGEIDLSQFRLWYSQAGTPRVSVSLEHEPGSGRATLNLAQKVPDTPGQSSKQPQVLPLKIRLFGAETGEALTDEQLVILSDASASVTFETIAERPIVSLNRGFSAPVVIESDRTAADLAFLARHDDDPFARYEAMQQLMLDTLVAATIEGAADHAAVIAAVADTLDNPELDPAFVAEAVLLPSESFIGDQLSTVDPDAIHAAREALRRDLGRDLEARWRTAYEAGSGRAYAYTPEDKGRRRLRNVALGYIVASGADDAAGLAYAQFAAADNMTDRQGALTTLVAGHSAERDRALGEFFQRYAGNSLVLDKWFQTQALSPADDTPALVTSLAEHPAFSLANPNRARSLIGAFGVNQRAFHAAGGAGYRWLADQLIALDVLNPQTAAKLLPPLGRWRRFDPTRAALMRAELQRIVAHPGLSKDLFEQASKSLEG</sequence>
<dbReference type="EMBL" id="JABULH010000003">
    <property type="protein sequence ID" value="NTS65372.1"/>
    <property type="molecule type" value="Genomic_DNA"/>
</dbReference>
<evidence type="ECO:0000256" key="11">
    <source>
        <dbReference type="ARBA" id="ARBA00023049"/>
    </source>
</evidence>
<evidence type="ECO:0000256" key="9">
    <source>
        <dbReference type="ARBA" id="ARBA00022801"/>
    </source>
</evidence>
<evidence type="ECO:0000256" key="3">
    <source>
        <dbReference type="ARBA" id="ARBA00010136"/>
    </source>
</evidence>
<evidence type="ECO:0000259" key="16">
    <source>
        <dbReference type="Pfam" id="PF17900"/>
    </source>
</evidence>
<dbReference type="InterPro" id="IPR037144">
    <property type="entry name" value="Peptidase_M1_pepN_C_sf"/>
</dbReference>
<keyword evidence="11" id="KW-0482">Metalloprotease</keyword>
<evidence type="ECO:0000256" key="6">
    <source>
        <dbReference type="ARBA" id="ARBA00022438"/>
    </source>
</evidence>
<dbReference type="InterPro" id="IPR038438">
    <property type="entry name" value="PepN_Ig-like_sf"/>
</dbReference>
<dbReference type="GO" id="GO:0004177">
    <property type="term" value="F:aminopeptidase activity"/>
    <property type="evidence" value="ECO:0007669"/>
    <property type="project" value="UniProtKB-KW"/>
</dbReference>
<evidence type="ECO:0000256" key="12">
    <source>
        <dbReference type="NCBIfam" id="TIGR02414"/>
    </source>
</evidence>
<dbReference type="InterPro" id="IPR042097">
    <property type="entry name" value="Aminopeptidase_N-like_N_sf"/>
</dbReference>
<evidence type="ECO:0000256" key="1">
    <source>
        <dbReference type="ARBA" id="ARBA00000098"/>
    </source>
</evidence>
<keyword evidence="6 17" id="KW-0031">Aminopeptidase</keyword>
<dbReference type="CDD" id="cd09600">
    <property type="entry name" value="M1_APN"/>
    <property type="match status" value="1"/>
</dbReference>
<protein>
    <recommendedName>
        <fullName evidence="5 12">Aminopeptidase N</fullName>
        <ecNumber evidence="4 12">3.4.11.2</ecNumber>
    </recommendedName>
</protein>
<reference evidence="17 18" key="1">
    <citation type="submission" date="2020-06" db="EMBL/GenBank/DDBJ databases">
        <title>Sphingomonas hominis sp. nov., a member of the Sphingomonas, isolated from the hair of a 22-year-old girl.</title>
        <authorList>
            <person name="Zhang D.-F."/>
            <person name="Cui X.-W."/>
        </authorList>
    </citation>
    <scope>NUCLEOTIDE SEQUENCE [LARGE SCALE GENOMIC DNA]</scope>
    <source>
        <strain evidence="17 18">HHU CXW</strain>
    </source>
</reference>
<keyword evidence="7" id="KW-0645">Protease</keyword>
<dbReference type="PRINTS" id="PR00756">
    <property type="entry name" value="ALADIPTASE"/>
</dbReference>
<dbReference type="InterPro" id="IPR027268">
    <property type="entry name" value="Peptidase_M4/M1_CTD_sf"/>
</dbReference>
<dbReference type="InterPro" id="IPR001930">
    <property type="entry name" value="Peptidase_M1"/>
</dbReference>
<name>A0ABX2JLS1_9SPHN</name>
<dbReference type="EC" id="3.4.11.2" evidence="4 12"/>